<organism evidence="13 14">
    <name type="scientific">Trichonephila inaurata madagascariensis</name>
    <dbReference type="NCBI Taxonomy" id="2747483"/>
    <lineage>
        <taxon>Eukaryota</taxon>
        <taxon>Metazoa</taxon>
        <taxon>Ecdysozoa</taxon>
        <taxon>Arthropoda</taxon>
        <taxon>Chelicerata</taxon>
        <taxon>Arachnida</taxon>
        <taxon>Araneae</taxon>
        <taxon>Araneomorphae</taxon>
        <taxon>Entelegynae</taxon>
        <taxon>Araneoidea</taxon>
        <taxon>Nephilidae</taxon>
        <taxon>Trichonephila</taxon>
        <taxon>Trichonephila inaurata</taxon>
    </lineage>
</organism>
<dbReference type="PANTHER" id="PTHR24166">
    <property type="entry name" value="ROLLING PEBBLES, ISOFORM B"/>
    <property type="match status" value="1"/>
</dbReference>
<keyword evidence="14" id="KW-1185">Reference proteome</keyword>
<keyword evidence="11" id="KW-1053">Target membrane</keyword>
<protein>
    <submittedName>
        <fullName evidence="13">ANK_REP_REGION domain-containing protein</fullName>
    </submittedName>
</protein>
<dbReference type="PROSITE" id="PS50297">
    <property type="entry name" value="ANK_REP_REGION"/>
    <property type="match status" value="1"/>
</dbReference>
<dbReference type="SMART" id="SM00248">
    <property type="entry name" value="ANK"/>
    <property type="match status" value="5"/>
</dbReference>
<keyword evidence="9" id="KW-0638">Presynaptic neurotoxin</keyword>
<evidence type="ECO:0000256" key="10">
    <source>
        <dbReference type="ARBA" id="ARBA00023043"/>
    </source>
</evidence>
<keyword evidence="5" id="KW-1052">Target cell membrane</keyword>
<evidence type="ECO:0000313" key="13">
    <source>
        <dbReference type="EMBL" id="GFY60794.1"/>
    </source>
</evidence>
<dbReference type="EMBL" id="BMAV01013289">
    <property type="protein sequence ID" value="GFY60794.1"/>
    <property type="molecule type" value="Genomic_DNA"/>
</dbReference>
<keyword evidence="8" id="KW-0677">Repeat</keyword>
<evidence type="ECO:0000256" key="7">
    <source>
        <dbReference type="ARBA" id="ARBA00022699"/>
    </source>
</evidence>
<evidence type="ECO:0000256" key="2">
    <source>
        <dbReference type="ARBA" id="ARBA00004613"/>
    </source>
</evidence>
<keyword evidence="7" id="KW-0528">Neurotoxin</keyword>
<dbReference type="Gene3D" id="1.25.40.20">
    <property type="entry name" value="Ankyrin repeat-containing domain"/>
    <property type="match status" value="1"/>
</dbReference>
<evidence type="ECO:0000313" key="14">
    <source>
        <dbReference type="Proteomes" id="UP000886998"/>
    </source>
</evidence>
<keyword evidence="10 12" id="KW-0040">ANK repeat</keyword>
<evidence type="ECO:0000256" key="8">
    <source>
        <dbReference type="ARBA" id="ARBA00022737"/>
    </source>
</evidence>
<dbReference type="Pfam" id="PF12796">
    <property type="entry name" value="Ank_2"/>
    <property type="match status" value="2"/>
</dbReference>
<evidence type="ECO:0000256" key="11">
    <source>
        <dbReference type="ARBA" id="ARBA00023298"/>
    </source>
</evidence>
<dbReference type="PROSITE" id="PS50088">
    <property type="entry name" value="ANK_REPEAT"/>
    <property type="match status" value="1"/>
</dbReference>
<name>A0A8X6XY19_9ARAC</name>
<evidence type="ECO:0000256" key="5">
    <source>
        <dbReference type="ARBA" id="ARBA00022537"/>
    </source>
</evidence>
<evidence type="ECO:0000256" key="1">
    <source>
        <dbReference type="ARBA" id="ARBA00004175"/>
    </source>
</evidence>
<gene>
    <name evidence="13" type="primary">AVEN_67271_1</name>
    <name evidence="13" type="ORF">TNIN_500291</name>
</gene>
<dbReference type="SUPFAM" id="SSF48403">
    <property type="entry name" value="Ankyrin repeat"/>
    <property type="match status" value="1"/>
</dbReference>
<dbReference type="Proteomes" id="UP000886998">
    <property type="component" value="Unassembled WGS sequence"/>
</dbReference>
<proteinExistence type="predicted"/>
<keyword evidence="6" id="KW-0800">Toxin</keyword>
<comment type="caution">
    <text evidence="13">The sequence shown here is derived from an EMBL/GenBank/DDBJ whole genome shotgun (WGS) entry which is preliminary data.</text>
</comment>
<keyword evidence="4" id="KW-0964">Secreted</keyword>
<dbReference type="OrthoDB" id="10254686at2759"/>
<evidence type="ECO:0000256" key="12">
    <source>
        <dbReference type="PROSITE-ProRule" id="PRU00023"/>
    </source>
</evidence>
<keyword evidence="3" id="KW-0268">Exocytosis</keyword>
<accession>A0A8X6XY19</accession>
<dbReference type="GO" id="GO:0044218">
    <property type="term" value="C:other organism cell membrane"/>
    <property type="evidence" value="ECO:0007669"/>
    <property type="project" value="UniProtKB-KW"/>
</dbReference>
<feature type="repeat" description="ANK" evidence="12">
    <location>
        <begin position="210"/>
        <end position="234"/>
    </location>
</feature>
<dbReference type="GO" id="GO:0090729">
    <property type="term" value="F:toxin activity"/>
    <property type="evidence" value="ECO:0007669"/>
    <property type="project" value="UniProtKB-KW"/>
</dbReference>
<dbReference type="GO" id="GO:0005576">
    <property type="term" value="C:extracellular region"/>
    <property type="evidence" value="ECO:0007669"/>
    <property type="project" value="UniProtKB-SubCell"/>
</dbReference>
<dbReference type="InterPro" id="IPR050889">
    <property type="entry name" value="Dendritic_Spine_Reg/Scaffold"/>
</dbReference>
<dbReference type="PANTHER" id="PTHR24166:SF48">
    <property type="entry name" value="PROTEIN VAPYRIN"/>
    <property type="match status" value="1"/>
</dbReference>
<comment type="subcellular location">
    <subcellularLocation>
        <location evidence="2">Secreted</location>
    </subcellularLocation>
    <subcellularLocation>
        <location evidence="1">Target cell membrane</location>
    </subcellularLocation>
</comment>
<evidence type="ECO:0000256" key="9">
    <source>
        <dbReference type="ARBA" id="ARBA00023028"/>
    </source>
</evidence>
<dbReference type="AlphaFoldDB" id="A0A8X6XY19"/>
<dbReference type="InterPro" id="IPR002110">
    <property type="entry name" value="Ankyrin_rpt"/>
</dbReference>
<keyword evidence="11" id="KW-0472">Membrane</keyword>
<reference evidence="13" key="1">
    <citation type="submission" date="2020-08" db="EMBL/GenBank/DDBJ databases">
        <title>Multicomponent nature underlies the extraordinary mechanical properties of spider dragline silk.</title>
        <authorList>
            <person name="Kono N."/>
            <person name="Nakamura H."/>
            <person name="Mori M."/>
            <person name="Yoshida Y."/>
            <person name="Ohtoshi R."/>
            <person name="Malay A.D."/>
            <person name="Moran D.A.P."/>
            <person name="Tomita M."/>
            <person name="Numata K."/>
            <person name="Arakawa K."/>
        </authorList>
    </citation>
    <scope>NUCLEOTIDE SEQUENCE</scope>
</reference>
<dbReference type="GO" id="GO:0006887">
    <property type="term" value="P:exocytosis"/>
    <property type="evidence" value="ECO:0007669"/>
    <property type="project" value="UniProtKB-KW"/>
</dbReference>
<sequence>MLAERPLADCKPFHWCLDGKQKSSNISDGNQCIKCKSIYSIFGRTKLKGIVRKLETYLKMISAVSGHYGLFEAIRYKRHRQAMLLAEAGIDVDCRNERGQTPLIYTVVAVDDCSRSGTKLVKLFLEAGADPNAADWKGLTALMHASILGQAETVKPLLECVWTNPCLTDPNGNTALMYAASHGHHEVIAVFLSIFRNNLKSLQLHKRNNDGFTALHLAVRNRHESCARLLTKEGQFFPTAIEEFPDPKDLDREPTPTETNEYLERKLNSLYTTLKPRHRVKSEDRRTTGTMTIDLDDFDLINSSSLSVLECSVGDLPVSNYTHPFGLQMTKSTQVISVDHYKNSEESPEIKNASTEEKNLGEDIVSKADEWPAVPMQLKSASQKQLQPLMPIEIASSQSQNGSTFHRKCLLKQSRGMSAIRIKIRDSNEGLSNKNLLNAHSTDSINNIIASSSVKSVHLKRNKQSAIEHETVSNLLPLIPCKDTSLPPVKYSLRRSGSSKKETMCFSTAPIITVRADQTPREIEMFKKNVVALS</sequence>
<evidence type="ECO:0000256" key="4">
    <source>
        <dbReference type="ARBA" id="ARBA00022525"/>
    </source>
</evidence>
<dbReference type="InterPro" id="IPR036770">
    <property type="entry name" value="Ankyrin_rpt-contain_sf"/>
</dbReference>
<evidence type="ECO:0000256" key="3">
    <source>
        <dbReference type="ARBA" id="ARBA00022483"/>
    </source>
</evidence>
<dbReference type="GO" id="GO:0044231">
    <property type="term" value="C:host cell presynaptic membrane"/>
    <property type="evidence" value="ECO:0007669"/>
    <property type="project" value="UniProtKB-KW"/>
</dbReference>
<evidence type="ECO:0000256" key="6">
    <source>
        <dbReference type="ARBA" id="ARBA00022656"/>
    </source>
</evidence>